<feature type="domain" description="Glucose/Sorbosone dehydrogenase" evidence="1">
    <location>
        <begin position="62"/>
        <end position="363"/>
    </location>
</feature>
<dbReference type="InterPro" id="IPR011042">
    <property type="entry name" value="6-blade_b-propeller_TolB-like"/>
</dbReference>
<organism evidence="2 3">
    <name type="scientific">candidate division WWE3 bacterium RIFOXYC1_FULL_39_7</name>
    <dbReference type="NCBI Taxonomy" id="1802643"/>
    <lineage>
        <taxon>Bacteria</taxon>
        <taxon>Katanobacteria</taxon>
    </lineage>
</organism>
<dbReference type="AlphaFoldDB" id="A0A1F4WJR8"/>
<proteinExistence type="predicted"/>
<comment type="caution">
    <text evidence="2">The sequence shown here is derived from an EMBL/GenBank/DDBJ whole genome shotgun (WGS) entry which is preliminary data.</text>
</comment>
<dbReference type="InterPro" id="IPR012938">
    <property type="entry name" value="Glc/Sorbosone_DH"/>
</dbReference>
<dbReference type="Proteomes" id="UP000179113">
    <property type="component" value="Unassembled WGS sequence"/>
</dbReference>
<dbReference type="EMBL" id="MEWA01000019">
    <property type="protein sequence ID" value="OGC69578.1"/>
    <property type="molecule type" value="Genomic_DNA"/>
</dbReference>
<evidence type="ECO:0000313" key="3">
    <source>
        <dbReference type="Proteomes" id="UP000179113"/>
    </source>
</evidence>
<name>A0A1F4WJR8_UNCKA</name>
<dbReference type="InterPro" id="IPR011041">
    <property type="entry name" value="Quinoprot_gluc/sorb_DH_b-prop"/>
</dbReference>
<gene>
    <name evidence="2" type="ORF">A2415_03315</name>
</gene>
<dbReference type="PANTHER" id="PTHR19328">
    <property type="entry name" value="HEDGEHOG-INTERACTING PROTEIN"/>
    <property type="match status" value="1"/>
</dbReference>
<dbReference type="PANTHER" id="PTHR19328:SF13">
    <property type="entry name" value="HIPL1 PROTEIN"/>
    <property type="match status" value="1"/>
</dbReference>
<reference evidence="2 3" key="1">
    <citation type="journal article" date="2016" name="Nat. Commun.">
        <title>Thousands of microbial genomes shed light on interconnected biogeochemical processes in an aquifer system.</title>
        <authorList>
            <person name="Anantharaman K."/>
            <person name="Brown C.T."/>
            <person name="Hug L.A."/>
            <person name="Sharon I."/>
            <person name="Castelle C.J."/>
            <person name="Probst A.J."/>
            <person name="Thomas B.C."/>
            <person name="Singh A."/>
            <person name="Wilkins M.J."/>
            <person name="Karaoz U."/>
            <person name="Brodie E.L."/>
            <person name="Williams K.H."/>
            <person name="Hubbard S.S."/>
            <person name="Banfield J.F."/>
        </authorList>
    </citation>
    <scope>NUCLEOTIDE SEQUENCE [LARGE SCALE GENOMIC DNA]</scope>
</reference>
<dbReference type="Gene3D" id="2.120.10.30">
    <property type="entry name" value="TolB, C-terminal domain"/>
    <property type="match status" value="1"/>
</dbReference>
<accession>A0A1F4WJR8</accession>
<evidence type="ECO:0000313" key="2">
    <source>
        <dbReference type="EMBL" id="OGC69578.1"/>
    </source>
</evidence>
<sequence length="383" mass="42205">MSKYIFIVLVLSAVGVTLAVKYDLADFIGKTNTTNAVVETNNETSTPSSAEHPDIEVVAQNLDIPWEIVFQDAENALVTQREGSVVKINISNGQVETIHTFSDVGARGEGGLLGTVLHPNFSKNNYIYFYLTYRNNNLLLNRVDRYELVGGKLQNKKTVLDGILGASNHDGGRMAFGPDGLLYITAGDAQNPDSAQVTNDLNGKILRVNDDGSIPGDNPFKNAVYSYGHRNPQGITWDSSGRLWSTEHGPSGLQTGNDELNLIYAGKNYGWPTIKGQQSKDGMVTPVIESGTKDTWAPGQVVFYKDSLFFVGLRGAAIYKATLSGEKVTDFKEYFKNEWGRLRTIVVGPDKYFYILTNNTDGRGIPKKGDDKLIRINPELFYK</sequence>
<dbReference type="SUPFAM" id="SSF50952">
    <property type="entry name" value="Soluble quinoprotein glucose dehydrogenase"/>
    <property type="match status" value="1"/>
</dbReference>
<dbReference type="Pfam" id="PF07995">
    <property type="entry name" value="GSDH"/>
    <property type="match status" value="1"/>
</dbReference>
<evidence type="ECO:0000259" key="1">
    <source>
        <dbReference type="Pfam" id="PF07995"/>
    </source>
</evidence>
<protein>
    <recommendedName>
        <fullName evidence="1">Glucose/Sorbosone dehydrogenase domain-containing protein</fullName>
    </recommendedName>
</protein>